<dbReference type="RefSeq" id="WP_408085365.1">
    <property type="nucleotide sequence ID" value="NZ_JBELPZ010000012.1"/>
</dbReference>
<keyword evidence="3" id="KW-1185">Reference proteome</keyword>
<evidence type="ECO:0000256" key="1">
    <source>
        <dbReference type="SAM" id="SignalP"/>
    </source>
</evidence>
<feature type="signal peptide" evidence="1">
    <location>
        <begin position="1"/>
        <end position="19"/>
    </location>
</feature>
<evidence type="ECO:0000313" key="3">
    <source>
        <dbReference type="Proteomes" id="UP001629156"/>
    </source>
</evidence>
<dbReference type="Proteomes" id="UP001629156">
    <property type="component" value="Unassembled WGS sequence"/>
</dbReference>
<dbReference type="InterPro" id="IPR036709">
    <property type="entry name" value="Autotransporte_beta_dom_sf"/>
</dbReference>
<sequence length="189" mass="21393">MNKIFTITAFILSTLVMHAQDVVSNQSASSKIFTVSLNAMASDPSQLGVSLEYNEPEKHRSALANISYAGMNYNVNQYGFDINGYGFAIELGVKHYHMENIKGLYTANYFSYGSIKFDKNFDFGRFEGTYSYFSLFNPELGYKFMLGNISVDPFLGAMWKIEIKGQGDIDNRYTDEWAVRAGLKIGYQF</sequence>
<protein>
    <recommendedName>
        <fullName evidence="4">DUF3575 domain-containing protein</fullName>
    </recommendedName>
</protein>
<evidence type="ECO:0008006" key="4">
    <source>
        <dbReference type="Google" id="ProtNLM"/>
    </source>
</evidence>
<dbReference type="EMBL" id="JBELPZ010000012">
    <property type="protein sequence ID" value="MFL9845097.1"/>
    <property type="molecule type" value="Genomic_DNA"/>
</dbReference>
<feature type="chain" id="PRO_5047032196" description="DUF3575 domain-containing protein" evidence="1">
    <location>
        <begin position="20"/>
        <end position="189"/>
    </location>
</feature>
<name>A0ABW8YYS2_9FLAO</name>
<proteinExistence type="predicted"/>
<evidence type="ECO:0000313" key="2">
    <source>
        <dbReference type="EMBL" id="MFL9845097.1"/>
    </source>
</evidence>
<organism evidence="2 3">
    <name type="scientific">Flavobacterium rhizosphaerae</name>
    <dbReference type="NCBI Taxonomy" id="3163298"/>
    <lineage>
        <taxon>Bacteria</taxon>
        <taxon>Pseudomonadati</taxon>
        <taxon>Bacteroidota</taxon>
        <taxon>Flavobacteriia</taxon>
        <taxon>Flavobacteriales</taxon>
        <taxon>Flavobacteriaceae</taxon>
        <taxon>Flavobacterium</taxon>
    </lineage>
</organism>
<reference evidence="2 3" key="1">
    <citation type="submission" date="2024-06" db="EMBL/GenBank/DDBJ databases">
        <authorList>
            <person name="Kaempfer P."/>
            <person name="Viver T."/>
        </authorList>
    </citation>
    <scope>NUCLEOTIDE SEQUENCE [LARGE SCALE GENOMIC DNA]</scope>
    <source>
        <strain evidence="2 3">ST-119</strain>
    </source>
</reference>
<dbReference type="SUPFAM" id="SSF103515">
    <property type="entry name" value="Autotransporter"/>
    <property type="match status" value="1"/>
</dbReference>
<keyword evidence="1" id="KW-0732">Signal</keyword>
<gene>
    <name evidence="2" type="ORF">ABS766_11760</name>
</gene>
<accession>A0ABW8YYS2</accession>
<comment type="caution">
    <text evidence="2">The sequence shown here is derived from an EMBL/GenBank/DDBJ whole genome shotgun (WGS) entry which is preliminary data.</text>
</comment>